<feature type="domain" description="SsuA/THI5-like" evidence="1">
    <location>
        <begin position="52"/>
        <end position="273"/>
    </location>
</feature>
<proteinExistence type="predicted"/>
<protein>
    <submittedName>
        <fullName evidence="2">Unannotated protein</fullName>
    </submittedName>
</protein>
<dbReference type="InterPro" id="IPR015168">
    <property type="entry name" value="SsuA/THI5"/>
</dbReference>
<dbReference type="AlphaFoldDB" id="A0A6J7M531"/>
<dbReference type="PANTHER" id="PTHR30024">
    <property type="entry name" value="ALIPHATIC SULFONATES-BINDING PROTEIN-RELATED"/>
    <property type="match status" value="1"/>
</dbReference>
<dbReference type="Pfam" id="PF09084">
    <property type="entry name" value="NMT1"/>
    <property type="match status" value="1"/>
</dbReference>
<evidence type="ECO:0000313" key="2">
    <source>
        <dbReference type="EMBL" id="CAB4973703.1"/>
    </source>
</evidence>
<dbReference type="Gene3D" id="3.40.190.10">
    <property type="entry name" value="Periplasmic binding protein-like II"/>
    <property type="match status" value="2"/>
</dbReference>
<sequence>MNKSHFKKLAATCAGGAIVATMLIGANASPALAAYDIKIGLVPINAAGAVQYAIDSGMFRKNGINVTEVVPFPAPPPSIAALAAGAVQFTYAPSIAIINAYANAGMALKVVAPADGYDLPTLTKAKTNATIASQLDDTGVCVSKTSGINTWKDLEGKTISVPARKTQGEVTIANAVKNAGGNPATINWVTLGFPQVVDSVASGKVAGGFTVEPFTTACSTAGLKNLGAPGVAFFTNESAIGMWVTTAAYASANPAAVLAFQKSIAEANAFAMASKANMTKVLTASTKITGSTLAQALAANPPYYPATVVKIDIQNPASKMLSMGYLTKPLDTAGLLYTQYRR</sequence>
<accession>A0A6J7M531</accession>
<name>A0A6J7M531_9ZZZZ</name>
<organism evidence="2">
    <name type="scientific">freshwater metagenome</name>
    <dbReference type="NCBI Taxonomy" id="449393"/>
    <lineage>
        <taxon>unclassified sequences</taxon>
        <taxon>metagenomes</taxon>
        <taxon>ecological metagenomes</taxon>
    </lineage>
</organism>
<reference evidence="2" key="1">
    <citation type="submission" date="2020-05" db="EMBL/GenBank/DDBJ databases">
        <authorList>
            <person name="Chiriac C."/>
            <person name="Salcher M."/>
            <person name="Ghai R."/>
            <person name="Kavagutti S V."/>
        </authorList>
    </citation>
    <scope>NUCLEOTIDE SEQUENCE</scope>
</reference>
<dbReference type="EMBL" id="CAFBOM010000006">
    <property type="protein sequence ID" value="CAB4973703.1"/>
    <property type="molecule type" value="Genomic_DNA"/>
</dbReference>
<gene>
    <name evidence="2" type="ORF">UFOPK3957_00077</name>
</gene>
<evidence type="ECO:0000259" key="1">
    <source>
        <dbReference type="Pfam" id="PF09084"/>
    </source>
</evidence>
<dbReference type="SUPFAM" id="SSF53850">
    <property type="entry name" value="Periplasmic binding protein-like II"/>
    <property type="match status" value="1"/>
</dbReference>